<feature type="binding site" evidence="13">
    <location>
        <begin position="189"/>
        <end position="190"/>
    </location>
    <ligand>
        <name>substrate</name>
    </ligand>
</feature>
<dbReference type="PROSITE" id="PS00161">
    <property type="entry name" value="ISOCITRATE_LYASE"/>
    <property type="match status" value="1"/>
</dbReference>
<dbReference type="NCBIfam" id="TIGR01346">
    <property type="entry name" value="isocit_lyase"/>
    <property type="match status" value="2"/>
</dbReference>
<dbReference type="Pfam" id="PF00463">
    <property type="entry name" value="ICL"/>
    <property type="match status" value="2"/>
</dbReference>
<comment type="function">
    <text evidence="10">Involved in the metabolic adaptation in response to environmental changes. Catalyzes the reversible formation of succinate and glyoxylate from isocitrate, a key step of the glyoxylate cycle, which operates as an anaplerotic route for replenishing the tricarboxylic acid cycle during growth on fatty acid substrates.</text>
</comment>
<keyword evidence="14" id="KW-0460">Magnesium</keyword>
<dbReference type="EC" id="4.1.3.1" evidence="3 11"/>
<dbReference type="InterPro" id="IPR040442">
    <property type="entry name" value="Pyrv_kinase-like_dom_sf"/>
</dbReference>
<comment type="pathway">
    <text evidence="1">Carbohydrate metabolism; glyoxylate cycle; (S)-malate from isocitrate: step 1/2.</text>
</comment>
<keyword evidence="5" id="KW-0329">Glyoxylate bypass</keyword>
<dbReference type="NCBIfam" id="NF011645">
    <property type="entry name" value="PRK15063.1"/>
    <property type="match status" value="1"/>
</dbReference>
<evidence type="ECO:0000256" key="4">
    <source>
        <dbReference type="ARBA" id="ARBA00017446"/>
    </source>
</evidence>
<evidence type="ECO:0000256" key="1">
    <source>
        <dbReference type="ARBA" id="ARBA00004793"/>
    </source>
</evidence>
<dbReference type="EMBL" id="FONH01000005">
    <property type="protein sequence ID" value="SFE93636.1"/>
    <property type="molecule type" value="Genomic_DNA"/>
</dbReference>
<feature type="active site" description="Proton acceptor" evidence="12">
    <location>
        <position position="188"/>
    </location>
</feature>
<feature type="binding site" evidence="13">
    <location>
        <position position="225"/>
    </location>
    <ligand>
        <name>substrate</name>
    </ligand>
</feature>
<evidence type="ECO:0000256" key="13">
    <source>
        <dbReference type="PIRSR" id="PIRSR001362-2"/>
    </source>
</evidence>
<dbReference type="GO" id="GO:0004451">
    <property type="term" value="F:isocitrate lyase activity"/>
    <property type="evidence" value="ECO:0007669"/>
    <property type="project" value="UniProtKB-UniRule"/>
</dbReference>
<name>A0A1I2EM95_9GAMM</name>
<keyword evidence="6" id="KW-0816">Tricarboxylic acid cycle</keyword>
<sequence>MKNNLPTAEQITLDWQNNPRWNGVRRNYTAADVVRLRGTVPVEHSIARHGAERLWKSLQQEDFVNALGALTGNQAMQQVKAGLKAIYLSGWQVAADANLAGEMYPDQSLYPANSVPQVVKRINNTLLRADQLHHAEGNDEIDWMVPIVADAEAGFGGVLNAFELMKAMIEAGASGVHFEDQLASVKKCGHMGGKVLVPTREAVDKLTAARLAADVLGVPTLLVARTDADAADLLTSDIDDNDRPFVTGERTVEGFFRVRPGLDQAISRGLAYAPYADLVWCETSKPNLEEARRFAEAIHAQFPGKLLAYNCSPSFNWKKNLDDATIARFQRELGAMGYKFQFITLAGFHSLNYGMFDLAHGYARRQMSAFVELQEREFAAAERGFTAVKHQREVGTGYFDQVTQAIQQGQSSTTALKGSTEEAQFHARRASAA</sequence>
<dbReference type="GO" id="GO:0046872">
    <property type="term" value="F:metal ion binding"/>
    <property type="evidence" value="ECO:0007669"/>
    <property type="project" value="UniProtKB-KW"/>
</dbReference>
<evidence type="ECO:0000313" key="16">
    <source>
        <dbReference type="Proteomes" id="UP000199477"/>
    </source>
</evidence>
<feature type="binding site" evidence="14">
    <location>
        <position position="150"/>
    </location>
    <ligand>
        <name>Mg(2+)</name>
        <dbReference type="ChEBI" id="CHEBI:18420"/>
    </ligand>
</feature>
<keyword evidence="7 14" id="KW-0479">Metal-binding</keyword>
<dbReference type="InterPro" id="IPR015813">
    <property type="entry name" value="Pyrv/PenolPyrv_kinase-like_dom"/>
</dbReference>
<dbReference type="SUPFAM" id="SSF51621">
    <property type="entry name" value="Phosphoenolpyruvate/pyruvate domain"/>
    <property type="match status" value="1"/>
</dbReference>
<protein>
    <recommendedName>
        <fullName evidence="4 11">Isocitrate lyase</fullName>
        <ecNumber evidence="3 11">4.1.3.1</ecNumber>
    </recommendedName>
</protein>
<comment type="catalytic activity">
    <reaction evidence="9">
        <text>D-threo-isocitrate = glyoxylate + succinate</text>
        <dbReference type="Rhea" id="RHEA:13245"/>
        <dbReference type="ChEBI" id="CHEBI:15562"/>
        <dbReference type="ChEBI" id="CHEBI:30031"/>
        <dbReference type="ChEBI" id="CHEBI:36655"/>
        <dbReference type="EC" id="4.1.3.1"/>
    </reaction>
</comment>
<dbReference type="InterPro" id="IPR039556">
    <property type="entry name" value="ICL/PEPM"/>
</dbReference>
<organism evidence="15 16">
    <name type="scientific">Dyella marensis</name>
    <dbReference type="NCBI Taxonomy" id="500610"/>
    <lineage>
        <taxon>Bacteria</taxon>
        <taxon>Pseudomonadati</taxon>
        <taxon>Pseudomonadota</taxon>
        <taxon>Gammaproteobacteria</taxon>
        <taxon>Lysobacterales</taxon>
        <taxon>Rhodanobacteraceae</taxon>
        <taxon>Dyella</taxon>
    </lineage>
</organism>
<evidence type="ECO:0000256" key="2">
    <source>
        <dbReference type="ARBA" id="ARBA00005704"/>
    </source>
</evidence>
<evidence type="ECO:0000256" key="3">
    <source>
        <dbReference type="ARBA" id="ARBA00012909"/>
    </source>
</evidence>
<comment type="cofactor">
    <cofactor evidence="14">
        <name>Mg(2+)</name>
        <dbReference type="ChEBI" id="CHEBI:18420"/>
    </cofactor>
    <text evidence="14">Can also use Mn(2+) ion.</text>
</comment>
<dbReference type="FunFam" id="3.20.20.60:FF:000005">
    <property type="entry name" value="Isocitrate lyase"/>
    <property type="match status" value="1"/>
</dbReference>
<evidence type="ECO:0000256" key="5">
    <source>
        <dbReference type="ARBA" id="ARBA00022435"/>
    </source>
</evidence>
<dbReference type="GO" id="GO:0006097">
    <property type="term" value="P:glyoxylate cycle"/>
    <property type="evidence" value="ECO:0007669"/>
    <property type="project" value="UniProtKB-KW"/>
</dbReference>
<evidence type="ECO:0000256" key="11">
    <source>
        <dbReference type="NCBIfam" id="TIGR01346"/>
    </source>
</evidence>
<evidence type="ECO:0000256" key="6">
    <source>
        <dbReference type="ARBA" id="ARBA00022532"/>
    </source>
</evidence>
<dbReference type="PIRSF" id="PIRSF001362">
    <property type="entry name" value="Isocit_lyase"/>
    <property type="match status" value="1"/>
</dbReference>
<dbReference type="Proteomes" id="UP000199477">
    <property type="component" value="Unassembled WGS sequence"/>
</dbReference>
<evidence type="ECO:0000256" key="10">
    <source>
        <dbReference type="ARBA" id="ARBA00053855"/>
    </source>
</evidence>
<dbReference type="Gene3D" id="3.20.20.60">
    <property type="entry name" value="Phosphoenolpyruvate-binding domains"/>
    <property type="match status" value="1"/>
</dbReference>
<evidence type="ECO:0000256" key="8">
    <source>
        <dbReference type="ARBA" id="ARBA00023239"/>
    </source>
</evidence>
<dbReference type="InterPro" id="IPR006254">
    <property type="entry name" value="Isocitrate_lyase"/>
</dbReference>
<comment type="similarity">
    <text evidence="2">Belongs to the isocitrate lyase/PEP mutase superfamily. Isocitrate lyase family.</text>
</comment>
<reference evidence="16" key="1">
    <citation type="submission" date="2016-10" db="EMBL/GenBank/DDBJ databases">
        <authorList>
            <person name="Varghese N."/>
            <person name="Submissions S."/>
        </authorList>
    </citation>
    <scope>NUCLEOTIDE SEQUENCE [LARGE SCALE GENOMIC DNA]</scope>
    <source>
        <strain evidence="16">UNC178MFTsu3.1</strain>
    </source>
</reference>
<evidence type="ECO:0000313" key="15">
    <source>
        <dbReference type="EMBL" id="SFE93636.1"/>
    </source>
</evidence>
<feature type="binding site" evidence="13">
    <location>
        <begin position="89"/>
        <end position="91"/>
    </location>
    <ligand>
        <name>substrate</name>
    </ligand>
</feature>
<dbReference type="PANTHER" id="PTHR21631:SF3">
    <property type="entry name" value="BIFUNCTIONAL GLYOXYLATE CYCLE PROTEIN"/>
    <property type="match status" value="1"/>
</dbReference>
<dbReference type="GO" id="GO:0006099">
    <property type="term" value="P:tricarboxylic acid cycle"/>
    <property type="evidence" value="ECO:0007669"/>
    <property type="project" value="UniProtKB-UniRule"/>
</dbReference>
<evidence type="ECO:0000256" key="9">
    <source>
        <dbReference type="ARBA" id="ARBA00023531"/>
    </source>
</evidence>
<dbReference type="AlphaFoldDB" id="A0A1I2EM95"/>
<feature type="binding site" evidence="13">
    <location>
        <begin position="310"/>
        <end position="314"/>
    </location>
    <ligand>
        <name>substrate</name>
    </ligand>
</feature>
<proteinExistence type="inferred from homology"/>
<dbReference type="STRING" id="500610.SAMN02799615_02002"/>
<dbReference type="RefSeq" id="WP_026635391.1">
    <property type="nucleotide sequence ID" value="NZ_FONH01000005.1"/>
</dbReference>
<dbReference type="CDD" id="cd00377">
    <property type="entry name" value="ICL_PEPM"/>
    <property type="match status" value="1"/>
</dbReference>
<keyword evidence="16" id="KW-1185">Reference proteome</keyword>
<keyword evidence="8 15" id="KW-0456">Lyase</keyword>
<evidence type="ECO:0000256" key="7">
    <source>
        <dbReference type="ARBA" id="ARBA00022723"/>
    </source>
</evidence>
<dbReference type="InterPro" id="IPR018523">
    <property type="entry name" value="Isocitrate_lyase_ph_CS"/>
</dbReference>
<feature type="binding site" evidence="13">
    <location>
        <position position="344"/>
    </location>
    <ligand>
        <name>substrate</name>
    </ligand>
</feature>
<accession>A0A1I2EM95</accession>
<evidence type="ECO:0000256" key="12">
    <source>
        <dbReference type="PIRSR" id="PIRSR001362-1"/>
    </source>
</evidence>
<dbReference type="PANTHER" id="PTHR21631">
    <property type="entry name" value="ISOCITRATE LYASE/MALATE SYNTHASE"/>
    <property type="match status" value="1"/>
</dbReference>
<evidence type="ECO:0000256" key="14">
    <source>
        <dbReference type="PIRSR" id="PIRSR001362-3"/>
    </source>
</evidence>
<gene>
    <name evidence="15" type="ORF">SAMN02799615_02002</name>
</gene>